<protein>
    <recommendedName>
        <fullName evidence="3">Fungal N-terminal domain-containing protein</fullName>
    </recommendedName>
</protein>
<reference evidence="1 2" key="1">
    <citation type="submission" date="2016-04" db="EMBL/GenBank/DDBJ databases">
        <title>A degradative enzymes factory behind the ericoid mycorrhizal symbiosis.</title>
        <authorList>
            <consortium name="DOE Joint Genome Institute"/>
            <person name="Martino E."/>
            <person name="Morin E."/>
            <person name="Grelet G."/>
            <person name="Kuo A."/>
            <person name="Kohler A."/>
            <person name="Daghino S."/>
            <person name="Barry K."/>
            <person name="Choi C."/>
            <person name="Cichocki N."/>
            <person name="Clum A."/>
            <person name="Copeland A."/>
            <person name="Hainaut M."/>
            <person name="Haridas S."/>
            <person name="Labutti K."/>
            <person name="Lindquist E."/>
            <person name="Lipzen A."/>
            <person name="Khouja H.-R."/>
            <person name="Murat C."/>
            <person name="Ohm R."/>
            <person name="Olson A."/>
            <person name="Spatafora J."/>
            <person name="Veneault-Fourrey C."/>
            <person name="Henrissat B."/>
            <person name="Grigoriev I."/>
            <person name="Martin F."/>
            <person name="Perotto S."/>
        </authorList>
    </citation>
    <scope>NUCLEOTIDE SEQUENCE [LARGE SCALE GENOMIC DNA]</scope>
    <source>
        <strain evidence="1 2">F</strain>
    </source>
</reference>
<sequence length="138" mass="15799">MSFGYSVGDFVAIGQLAWTVYKSCKGAPGEFQELARELSTLHTILHELEDEAKTPTSLLNRRGAERKPELEALLANGLLDELVRDIREGSKEPTIVSTYEDDDELAWNELERELVGDGITREDVRQYKEEIRNYLRRL</sequence>
<feature type="non-terminal residue" evidence="1">
    <location>
        <position position="138"/>
    </location>
</feature>
<dbReference type="Proteomes" id="UP000235786">
    <property type="component" value="Unassembled WGS sequence"/>
</dbReference>
<dbReference type="AlphaFoldDB" id="A0A2J6QSX1"/>
<dbReference type="EMBL" id="KZ613975">
    <property type="protein sequence ID" value="PMD29363.1"/>
    <property type="molecule type" value="Genomic_DNA"/>
</dbReference>
<organism evidence="1 2">
    <name type="scientific">Hyaloscypha variabilis (strain UAMH 11265 / GT02V1 / F)</name>
    <name type="common">Meliniomyces variabilis</name>
    <dbReference type="NCBI Taxonomy" id="1149755"/>
    <lineage>
        <taxon>Eukaryota</taxon>
        <taxon>Fungi</taxon>
        <taxon>Dikarya</taxon>
        <taxon>Ascomycota</taxon>
        <taxon>Pezizomycotina</taxon>
        <taxon>Leotiomycetes</taxon>
        <taxon>Helotiales</taxon>
        <taxon>Hyaloscyphaceae</taxon>
        <taxon>Hyaloscypha</taxon>
        <taxon>Hyaloscypha variabilis</taxon>
    </lineage>
</organism>
<gene>
    <name evidence="1" type="ORF">L207DRAFT_394586</name>
</gene>
<proteinExistence type="predicted"/>
<dbReference type="OrthoDB" id="7464126at2759"/>
<evidence type="ECO:0008006" key="3">
    <source>
        <dbReference type="Google" id="ProtNLM"/>
    </source>
</evidence>
<accession>A0A2J6QSX1</accession>
<keyword evidence="2" id="KW-1185">Reference proteome</keyword>
<evidence type="ECO:0000313" key="1">
    <source>
        <dbReference type="EMBL" id="PMD29363.1"/>
    </source>
</evidence>
<name>A0A2J6QSX1_HYAVF</name>
<evidence type="ECO:0000313" key="2">
    <source>
        <dbReference type="Proteomes" id="UP000235786"/>
    </source>
</evidence>